<dbReference type="EC" id="2.7.11.1" evidence="1"/>
<proteinExistence type="predicted"/>
<keyword evidence="2" id="KW-0723">Serine/threonine-protein kinase</keyword>
<comment type="catalytic activity">
    <reaction evidence="7">
        <text>L-threonyl-[protein] + ATP = O-phospho-L-threonyl-[protein] + ADP + H(+)</text>
        <dbReference type="Rhea" id="RHEA:46608"/>
        <dbReference type="Rhea" id="RHEA-COMP:11060"/>
        <dbReference type="Rhea" id="RHEA-COMP:11605"/>
        <dbReference type="ChEBI" id="CHEBI:15378"/>
        <dbReference type="ChEBI" id="CHEBI:30013"/>
        <dbReference type="ChEBI" id="CHEBI:30616"/>
        <dbReference type="ChEBI" id="CHEBI:61977"/>
        <dbReference type="ChEBI" id="CHEBI:456216"/>
        <dbReference type="EC" id="2.7.11.1"/>
    </reaction>
</comment>
<evidence type="ECO:0000256" key="1">
    <source>
        <dbReference type="ARBA" id="ARBA00012513"/>
    </source>
</evidence>
<dbReference type="Gramene" id="TRITD6Bv1G012490.1">
    <property type="protein sequence ID" value="TRITD6Bv1G012490.1"/>
    <property type="gene ID" value="TRITD6Bv1G012490"/>
</dbReference>
<keyword evidence="3" id="KW-0808">Transferase</keyword>
<dbReference type="AlphaFoldDB" id="A0A9R1B6L9"/>
<dbReference type="Gene3D" id="3.30.200.20">
    <property type="entry name" value="Phosphorylase Kinase, domain 1"/>
    <property type="match status" value="1"/>
</dbReference>
<evidence type="ECO:0000256" key="2">
    <source>
        <dbReference type="ARBA" id="ARBA00022527"/>
    </source>
</evidence>
<dbReference type="EMBL" id="LT934122">
    <property type="protein sequence ID" value="VAI53403.1"/>
    <property type="molecule type" value="Genomic_DNA"/>
</dbReference>
<dbReference type="PROSITE" id="PS00108">
    <property type="entry name" value="PROTEIN_KINASE_ST"/>
    <property type="match status" value="1"/>
</dbReference>
<dbReference type="PANTHER" id="PTHR32161">
    <property type="entry name" value="DPP6 N-TERMINAL DOMAIN-LIKE PROTEIN"/>
    <property type="match status" value="1"/>
</dbReference>
<keyword evidence="5" id="KW-0418">Kinase</keyword>
<dbReference type="SUPFAM" id="SSF82171">
    <property type="entry name" value="DPP6 N-terminal domain-like"/>
    <property type="match status" value="2"/>
</dbReference>
<comment type="catalytic activity">
    <reaction evidence="8">
        <text>L-seryl-[protein] + ATP = O-phospho-L-seryl-[protein] + ADP + H(+)</text>
        <dbReference type="Rhea" id="RHEA:17989"/>
        <dbReference type="Rhea" id="RHEA-COMP:9863"/>
        <dbReference type="Rhea" id="RHEA-COMP:11604"/>
        <dbReference type="ChEBI" id="CHEBI:15378"/>
        <dbReference type="ChEBI" id="CHEBI:29999"/>
        <dbReference type="ChEBI" id="CHEBI:30616"/>
        <dbReference type="ChEBI" id="CHEBI:83421"/>
        <dbReference type="ChEBI" id="CHEBI:456216"/>
        <dbReference type="EC" id="2.7.11.1"/>
    </reaction>
</comment>
<name>A0A9R1B6L9_TRITD</name>
<dbReference type="PANTHER" id="PTHR32161:SF24">
    <property type="entry name" value="PROTEIN KINASE DOMAIN-CONTAINING PROTEIN"/>
    <property type="match status" value="1"/>
</dbReference>
<evidence type="ECO:0000313" key="13">
    <source>
        <dbReference type="Proteomes" id="UP000324705"/>
    </source>
</evidence>
<dbReference type="SMART" id="SM00220">
    <property type="entry name" value="S_TKc"/>
    <property type="match status" value="1"/>
</dbReference>
<dbReference type="Gene3D" id="2.120.10.30">
    <property type="entry name" value="TolB, C-terminal domain"/>
    <property type="match status" value="2"/>
</dbReference>
<reference evidence="12 13" key="1">
    <citation type="submission" date="2017-09" db="EMBL/GenBank/DDBJ databases">
        <authorList>
            <consortium name="International Durum Wheat Genome Sequencing Consortium (IDWGSC)"/>
            <person name="Milanesi L."/>
        </authorList>
    </citation>
    <scope>NUCLEOTIDE SEQUENCE [LARGE SCALE GENOMIC DNA]</scope>
    <source>
        <strain evidence="13">cv. Svevo</strain>
    </source>
</reference>
<evidence type="ECO:0000256" key="10">
    <source>
        <dbReference type="SAM" id="MobiDB-lite"/>
    </source>
</evidence>
<dbReference type="InterPro" id="IPR000719">
    <property type="entry name" value="Prot_kinase_dom"/>
</dbReference>
<evidence type="ECO:0000256" key="7">
    <source>
        <dbReference type="ARBA" id="ARBA00047899"/>
    </source>
</evidence>
<evidence type="ECO:0000256" key="5">
    <source>
        <dbReference type="ARBA" id="ARBA00022777"/>
    </source>
</evidence>
<dbReference type="PROSITE" id="PS00107">
    <property type="entry name" value="PROTEIN_KINASE_ATP"/>
    <property type="match status" value="1"/>
</dbReference>
<protein>
    <recommendedName>
        <fullName evidence="1">non-specific serine/threonine protein kinase</fullName>
        <ecNumber evidence="1">2.7.11.1</ecNumber>
    </recommendedName>
</protein>
<evidence type="ECO:0000256" key="8">
    <source>
        <dbReference type="ARBA" id="ARBA00048679"/>
    </source>
</evidence>
<dbReference type="Pfam" id="PF07676">
    <property type="entry name" value="PD40"/>
    <property type="match status" value="3"/>
</dbReference>
<feature type="region of interest" description="Disordered" evidence="10">
    <location>
        <begin position="306"/>
        <end position="336"/>
    </location>
</feature>
<sequence length="1067" mass="120124">MANTFEHTNVTTREFTFQYLQQITNNFSQEHIIGQGGFGVVYKGVLHNGEEIALKKLYWKPDIGDAEFRNEFTNLMRVQHPNITRLVGYCYNLGEQHIEYNGKNICADVEERVLCFEYLPGSLDKHITDISVGLDWCTRFRIIKGVCEGLNYLHNGAKDPIYHLDLKPENILLDKDMIPKIGDFGLSKLFISTQTKDANKFTGTLGYMPPEYIDRSEITSKFDVFSLGAIILRIMTGKEGYSRPEMSTQHFSEHVNENWERRLQATMSSFKSEEVRTCIKIALRCVEVDSEKRPTIAEIVDELNNVDTTKSPPTGQVTSSRSKHALSKSSHSEHRGRIAFSTTYRPPVPLDIFSCPLSPSSTEKELLLTDGISYNYNGRSIPPAALKTLLKNPKVANEIGATNADVDAGHVSGLIFVSERDDGLETLYIALRFSKVKVFALADIFGAADFCGARLEDSGCIGGGCSVRSQTIDHCLIYISTKEPVQKSRNPWTAVYRTYLTTGKTERLTPPGEFDLSPSVSPSGKKVAVARFRLERWDDGEIENLKTDICIMNVDRKKCAGLGRMIVLRQAGWPSWGSNNIIFFHRCVMKDPSIKNDRTSWGVFQYNISTKKTIRVTQKELDAVTPAAISETKVAVATIREKFVSGQSARTEEQYRHIEIFDTDMLELPPVRITHKMRPKSDHYNPFVLDGGERIGYHRCLSEHLRHGDRVHRNLYKLESPVEDIGLYRVSGMSPTISMDGSKLAFVDNEFKAVWVADSQGLRIVFKSEGGSGSVFSPVWNQNPAKDILYVCVGPSFHSTEPLEIYAIQIGNHSDMAHQQIERLTHGGFNNAFPSSSPDGNNVVYRSTRDGHKNLYIMNGGIGIDQKTMRLTAGPWTDTHCQWSPKGDWIAFASTRDTLSLAAYTDFGLDLGFFSVYLVKASDPMVVIRVIGSGDIYSGHVNHPVFSPDGRIIAVTADLAAVSVDPISLPWYLHAVRPYGDIFLVDIDPDEEKNRDVKVFRRMTHSRYECRTPAWTSLFTTPAHAQWNMLLKFEDTRYKPVCPYIYPDGGESWHMTGHLSMATLWHR</sequence>
<evidence type="ECO:0000256" key="4">
    <source>
        <dbReference type="ARBA" id="ARBA00022741"/>
    </source>
</evidence>
<keyword evidence="4 9" id="KW-0547">Nucleotide-binding</keyword>
<accession>A0A9R1B6L9</accession>
<feature type="compositionally biased region" description="Polar residues" evidence="10">
    <location>
        <begin position="306"/>
        <end position="318"/>
    </location>
</feature>
<dbReference type="Gene3D" id="1.10.510.10">
    <property type="entry name" value="Transferase(Phosphotransferase) domain 1"/>
    <property type="match status" value="1"/>
</dbReference>
<keyword evidence="13" id="KW-1185">Reference proteome</keyword>
<feature type="domain" description="Protein kinase" evidence="11">
    <location>
        <begin position="27"/>
        <end position="306"/>
    </location>
</feature>
<dbReference type="InterPro" id="IPR017441">
    <property type="entry name" value="Protein_kinase_ATP_BS"/>
</dbReference>
<dbReference type="OMA" id="YVMNVDS"/>
<dbReference type="InterPro" id="IPR011659">
    <property type="entry name" value="WD40"/>
</dbReference>
<dbReference type="InterPro" id="IPR008271">
    <property type="entry name" value="Ser/Thr_kinase_AS"/>
</dbReference>
<evidence type="ECO:0000256" key="6">
    <source>
        <dbReference type="ARBA" id="ARBA00022840"/>
    </source>
</evidence>
<evidence type="ECO:0000259" key="11">
    <source>
        <dbReference type="PROSITE" id="PS50011"/>
    </source>
</evidence>
<dbReference type="GO" id="GO:0004674">
    <property type="term" value="F:protein serine/threonine kinase activity"/>
    <property type="evidence" value="ECO:0007669"/>
    <property type="project" value="UniProtKB-KW"/>
</dbReference>
<gene>
    <name evidence="12" type="ORF">TRITD_6Bv1G012490</name>
</gene>
<dbReference type="InterPro" id="IPR011009">
    <property type="entry name" value="Kinase-like_dom_sf"/>
</dbReference>
<evidence type="ECO:0000256" key="9">
    <source>
        <dbReference type="PROSITE-ProRule" id="PRU10141"/>
    </source>
</evidence>
<dbReference type="FunFam" id="3.30.200.20:FF:000465">
    <property type="entry name" value="Cysteine-rich receptor-like protein kinase 6"/>
    <property type="match status" value="1"/>
</dbReference>
<dbReference type="SUPFAM" id="SSF56112">
    <property type="entry name" value="Protein kinase-like (PK-like)"/>
    <property type="match status" value="1"/>
</dbReference>
<evidence type="ECO:0000256" key="3">
    <source>
        <dbReference type="ARBA" id="ARBA00022679"/>
    </source>
</evidence>
<organism evidence="12 13">
    <name type="scientific">Triticum turgidum subsp. durum</name>
    <name type="common">Durum wheat</name>
    <name type="synonym">Triticum durum</name>
    <dbReference type="NCBI Taxonomy" id="4567"/>
    <lineage>
        <taxon>Eukaryota</taxon>
        <taxon>Viridiplantae</taxon>
        <taxon>Streptophyta</taxon>
        <taxon>Embryophyta</taxon>
        <taxon>Tracheophyta</taxon>
        <taxon>Spermatophyta</taxon>
        <taxon>Magnoliopsida</taxon>
        <taxon>Liliopsida</taxon>
        <taxon>Poales</taxon>
        <taxon>Poaceae</taxon>
        <taxon>BOP clade</taxon>
        <taxon>Pooideae</taxon>
        <taxon>Triticodae</taxon>
        <taxon>Triticeae</taxon>
        <taxon>Triticinae</taxon>
        <taxon>Triticum</taxon>
    </lineage>
</organism>
<dbReference type="PROSITE" id="PS50011">
    <property type="entry name" value="PROTEIN_KINASE_DOM"/>
    <property type="match status" value="1"/>
</dbReference>
<dbReference type="Proteomes" id="UP000324705">
    <property type="component" value="Chromosome 6B"/>
</dbReference>
<dbReference type="FunFam" id="1.10.510.10:FF:001023">
    <property type="entry name" value="Os07g0541700 protein"/>
    <property type="match status" value="1"/>
</dbReference>
<dbReference type="InterPro" id="IPR011042">
    <property type="entry name" value="6-blade_b-propeller_TolB-like"/>
</dbReference>
<dbReference type="Pfam" id="PF00069">
    <property type="entry name" value="Pkinase"/>
    <property type="match status" value="1"/>
</dbReference>
<keyword evidence="6 9" id="KW-0067">ATP-binding</keyword>
<feature type="binding site" evidence="9">
    <location>
        <position position="55"/>
    </location>
    <ligand>
        <name>ATP</name>
        <dbReference type="ChEBI" id="CHEBI:30616"/>
    </ligand>
</feature>
<dbReference type="GO" id="GO:0005524">
    <property type="term" value="F:ATP binding"/>
    <property type="evidence" value="ECO:0007669"/>
    <property type="project" value="UniProtKB-UniRule"/>
</dbReference>
<evidence type="ECO:0000313" key="12">
    <source>
        <dbReference type="EMBL" id="VAI53403.1"/>
    </source>
</evidence>